<evidence type="ECO:0000313" key="3">
    <source>
        <dbReference type="Proteomes" id="UP000308197"/>
    </source>
</evidence>
<dbReference type="Proteomes" id="UP000308197">
    <property type="component" value="Unassembled WGS sequence"/>
</dbReference>
<proteinExistence type="predicted"/>
<organism evidence="2 3">
    <name type="scientific">Polyporus arcularius HHB13444</name>
    <dbReference type="NCBI Taxonomy" id="1314778"/>
    <lineage>
        <taxon>Eukaryota</taxon>
        <taxon>Fungi</taxon>
        <taxon>Dikarya</taxon>
        <taxon>Basidiomycota</taxon>
        <taxon>Agaricomycotina</taxon>
        <taxon>Agaricomycetes</taxon>
        <taxon>Polyporales</taxon>
        <taxon>Polyporaceae</taxon>
        <taxon>Polyporus</taxon>
    </lineage>
</organism>
<gene>
    <name evidence="2" type="ORF">K466DRAFT_240053</name>
</gene>
<dbReference type="InParanoid" id="A0A5C3PDL3"/>
<dbReference type="AlphaFoldDB" id="A0A5C3PDL3"/>
<feature type="region of interest" description="Disordered" evidence="1">
    <location>
        <begin position="129"/>
        <end position="156"/>
    </location>
</feature>
<name>A0A5C3PDL3_9APHY</name>
<keyword evidence="3" id="KW-1185">Reference proteome</keyword>
<feature type="compositionally biased region" description="Polar residues" evidence="1">
    <location>
        <begin position="147"/>
        <end position="156"/>
    </location>
</feature>
<reference evidence="2 3" key="1">
    <citation type="journal article" date="2019" name="Nat. Ecol. Evol.">
        <title>Megaphylogeny resolves global patterns of mushroom evolution.</title>
        <authorList>
            <person name="Varga T."/>
            <person name="Krizsan K."/>
            <person name="Foldi C."/>
            <person name="Dima B."/>
            <person name="Sanchez-Garcia M."/>
            <person name="Sanchez-Ramirez S."/>
            <person name="Szollosi G.J."/>
            <person name="Szarkandi J.G."/>
            <person name="Papp V."/>
            <person name="Albert L."/>
            <person name="Andreopoulos W."/>
            <person name="Angelini C."/>
            <person name="Antonin V."/>
            <person name="Barry K.W."/>
            <person name="Bougher N.L."/>
            <person name="Buchanan P."/>
            <person name="Buyck B."/>
            <person name="Bense V."/>
            <person name="Catcheside P."/>
            <person name="Chovatia M."/>
            <person name="Cooper J."/>
            <person name="Damon W."/>
            <person name="Desjardin D."/>
            <person name="Finy P."/>
            <person name="Geml J."/>
            <person name="Haridas S."/>
            <person name="Hughes K."/>
            <person name="Justo A."/>
            <person name="Karasinski D."/>
            <person name="Kautmanova I."/>
            <person name="Kiss B."/>
            <person name="Kocsube S."/>
            <person name="Kotiranta H."/>
            <person name="LaButti K.M."/>
            <person name="Lechner B.E."/>
            <person name="Liimatainen K."/>
            <person name="Lipzen A."/>
            <person name="Lukacs Z."/>
            <person name="Mihaltcheva S."/>
            <person name="Morgado L.N."/>
            <person name="Niskanen T."/>
            <person name="Noordeloos M.E."/>
            <person name="Ohm R.A."/>
            <person name="Ortiz-Santana B."/>
            <person name="Ovrebo C."/>
            <person name="Racz N."/>
            <person name="Riley R."/>
            <person name="Savchenko A."/>
            <person name="Shiryaev A."/>
            <person name="Soop K."/>
            <person name="Spirin V."/>
            <person name="Szebenyi C."/>
            <person name="Tomsovsky M."/>
            <person name="Tulloss R.E."/>
            <person name="Uehling J."/>
            <person name="Grigoriev I.V."/>
            <person name="Vagvolgyi C."/>
            <person name="Papp T."/>
            <person name="Martin F.M."/>
            <person name="Miettinen O."/>
            <person name="Hibbett D.S."/>
            <person name="Nagy L.G."/>
        </authorList>
    </citation>
    <scope>NUCLEOTIDE SEQUENCE [LARGE SCALE GENOMIC DNA]</scope>
    <source>
        <strain evidence="2 3">HHB13444</strain>
    </source>
</reference>
<dbReference type="EMBL" id="ML211350">
    <property type="protein sequence ID" value="TFK83973.1"/>
    <property type="molecule type" value="Genomic_DNA"/>
</dbReference>
<evidence type="ECO:0000256" key="1">
    <source>
        <dbReference type="SAM" id="MobiDB-lite"/>
    </source>
</evidence>
<feature type="region of interest" description="Disordered" evidence="1">
    <location>
        <begin position="31"/>
        <end position="84"/>
    </location>
</feature>
<protein>
    <submittedName>
        <fullName evidence="2">Uncharacterized protein</fullName>
    </submittedName>
</protein>
<feature type="compositionally biased region" description="Basic and acidic residues" evidence="1">
    <location>
        <begin position="65"/>
        <end position="78"/>
    </location>
</feature>
<accession>A0A5C3PDL3</accession>
<evidence type="ECO:0000313" key="2">
    <source>
        <dbReference type="EMBL" id="TFK83973.1"/>
    </source>
</evidence>
<sequence length="156" mass="16970">MDIQDTLLTVYLAVMSGTLWLPVRRSLSTILQSPAPSDGRSSPGRSSPNARFQARSLRRNSRQTPPDRKDDPERDAHRACSVVLPSAAGSSIASQARVMFTPYDIPSSEHLPRHGAGWTCPVLAEGTHRWSSECTSHQGESPLHQRSPPSESVSAS</sequence>
<feature type="compositionally biased region" description="Low complexity" evidence="1">
    <location>
        <begin position="33"/>
        <end position="48"/>
    </location>
</feature>